<dbReference type="SMART" id="SM00357">
    <property type="entry name" value="CSP"/>
    <property type="match status" value="1"/>
</dbReference>
<protein>
    <submittedName>
        <fullName evidence="3">Cold shock domain-containing protein</fullName>
    </submittedName>
</protein>
<dbReference type="PRINTS" id="PR00050">
    <property type="entry name" value="COLDSHOCK"/>
</dbReference>
<comment type="caution">
    <text evidence="3">The sequence shown here is derived from an EMBL/GenBank/DDBJ whole genome shotgun (WGS) entry which is preliminary data.</text>
</comment>
<dbReference type="PROSITE" id="PS51857">
    <property type="entry name" value="CSD_2"/>
    <property type="match status" value="1"/>
</dbReference>
<dbReference type="InterPro" id="IPR002059">
    <property type="entry name" value="CSP_DNA-bd"/>
</dbReference>
<evidence type="ECO:0000313" key="4">
    <source>
        <dbReference type="Proteomes" id="UP001139344"/>
    </source>
</evidence>
<dbReference type="Proteomes" id="UP001139344">
    <property type="component" value="Unassembled WGS sequence"/>
</dbReference>
<dbReference type="InterPro" id="IPR012340">
    <property type="entry name" value="NA-bd_OB-fold"/>
</dbReference>
<feature type="region of interest" description="Disordered" evidence="1">
    <location>
        <begin position="1"/>
        <end position="66"/>
    </location>
</feature>
<dbReference type="GO" id="GO:0003676">
    <property type="term" value="F:nucleic acid binding"/>
    <property type="evidence" value="ECO:0007669"/>
    <property type="project" value="InterPro"/>
</dbReference>
<dbReference type="SUPFAM" id="SSF50249">
    <property type="entry name" value="Nucleic acid-binding proteins"/>
    <property type="match status" value="1"/>
</dbReference>
<accession>A0A9X2A8G4</accession>
<dbReference type="Pfam" id="PF00313">
    <property type="entry name" value="CSD"/>
    <property type="match status" value="1"/>
</dbReference>
<reference evidence="3" key="1">
    <citation type="submission" date="2021-12" db="EMBL/GenBank/DDBJ databases">
        <title>Description of Gramella crocea sp. nov., a new bacterium isolated from activated sludge.</title>
        <authorList>
            <person name="Zhang X."/>
        </authorList>
    </citation>
    <scope>NUCLEOTIDE SEQUENCE</scope>
    <source>
        <strain evidence="3">YB25</strain>
    </source>
</reference>
<sequence>MARSGQTQNKREKEKKKLKKRKEKEQKRLERKENSNKGGSFEDMIAYVDSEGNLTDTPPDPSQKVEVEAEDIEIAVPKKEDREEEEIITDTEGKVSFFDHSKGFGFIIGKQTGEKYFVHVSGLIDEIMENDKVSFELERGMKGMNAVRVKKIENYKATPKPEVKPEDKTED</sequence>
<evidence type="ECO:0000256" key="1">
    <source>
        <dbReference type="SAM" id="MobiDB-lite"/>
    </source>
</evidence>
<dbReference type="GO" id="GO:0005829">
    <property type="term" value="C:cytosol"/>
    <property type="evidence" value="ECO:0007669"/>
    <property type="project" value="UniProtKB-ARBA"/>
</dbReference>
<proteinExistence type="predicted"/>
<name>A0A9X2A8G4_9FLAO</name>
<dbReference type="RefSeq" id="WP_240099605.1">
    <property type="nucleotide sequence ID" value="NZ_JAJSON010000025.1"/>
</dbReference>
<dbReference type="InterPro" id="IPR011129">
    <property type="entry name" value="CSD"/>
</dbReference>
<keyword evidence="4" id="KW-1185">Reference proteome</keyword>
<feature type="compositionally biased region" description="Basic and acidic residues" evidence="1">
    <location>
        <begin position="23"/>
        <end position="35"/>
    </location>
</feature>
<gene>
    <name evidence="3" type="ORF">LU635_12150</name>
</gene>
<dbReference type="Gene3D" id="2.40.50.140">
    <property type="entry name" value="Nucleic acid-binding proteins"/>
    <property type="match status" value="1"/>
</dbReference>
<feature type="compositionally biased region" description="Basic residues" evidence="1">
    <location>
        <begin position="13"/>
        <end position="22"/>
    </location>
</feature>
<dbReference type="EMBL" id="JAJSON010000025">
    <property type="protein sequence ID" value="MCG9972392.1"/>
    <property type="molecule type" value="Genomic_DNA"/>
</dbReference>
<evidence type="ECO:0000313" key="3">
    <source>
        <dbReference type="EMBL" id="MCG9972392.1"/>
    </source>
</evidence>
<dbReference type="AlphaFoldDB" id="A0A9X2A8G4"/>
<feature type="domain" description="CSD" evidence="2">
    <location>
        <begin position="90"/>
        <end position="151"/>
    </location>
</feature>
<organism evidence="3 4">
    <name type="scientific">Christiangramia crocea</name>
    <dbReference type="NCBI Taxonomy" id="2904124"/>
    <lineage>
        <taxon>Bacteria</taxon>
        <taxon>Pseudomonadati</taxon>
        <taxon>Bacteroidota</taxon>
        <taxon>Flavobacteriia</taxon>
        <taxon>Flavobacteriales</taxon>
        <taxon>Flavobacteriaceae</taxon>
        <taxon>Christiangramia</taxon>
    </lineage>
</organism>
<evidence type="ECO:0000259" key="2">
    <source>
        <dbReference type="PROSITE" id="PS51857"/>
    </source>
</evidence>
<dbReference type="CDD" id="cd04458">
    <property type="entry name" value="CSP_CDS"/>
    <property type="match status" value="1"/>
</dbReference>